<gene>
    <name evidence="2" type="ORF">N7509_013166</name>
</gene>
<dbReference type="Proteomes" id="UP001147747">
    <property type="component" value="Unassembled WGS sequence"/>
</dbReference>
<name>A0A9W9SDA0_9EURO</name>
<reference evidence="2" key="2">
    <citation type="journal article" date="2023" name="IMA Fungus">
        <title>Comparative genomic study of the Penicillium genus elucidates a diverse pangenome and 15 lateral gene transfer events.</title>
        <authorList>
            <person name="Petersen C."/>
            <person name="Sorensen T."/>
            <person name="Nielsen M.R."/>
            <person name="Sondergaard T.E."/>
            <person name="Sorensen J.L."/>
            <person name="Fitzpatrick D.A."/>
            <person name="Frisvad J.C."/>
            <person name="Nielsen K.L."/>
        </authorList>
    </citation>
    <scope>NUCLEOTIDE SEQUENCE</scope>
    <source>
        <strain evidence="2">IBT 29677</strain>
    </source>
</reference>
<evidence type="ECO:0000313" key="2">
    <source>
        <dbReference type="EMBL" id="KAJ5376280.1"/>
    </source>
</evidence>
<dbReference type="RefSeq" id="XP_056481310.1">
    <property type="nucleotide sequence ID" value="XM_056637803.1"/>
</dbReference>
<keyword evidence="3" id="KW-1185">Reference proteome</keyword>
<dbReference type="AlphaFoldDB" id="A0A9W9SDA0"/>
<proteinExistence type="predicted"/>
<reference evidence="2" key="1">
    <citation type="submission" date="2022-12" db="EMBL/GenBank/DDBJ databases">
        <authorList>
            <person name="Petersen C."/>
        </authorList>
    </citation>
    <scope>NUCLEOTIDE SEQUENCE</scope>
    <source>
        <strain evidence="2">IBT 29677</strain>
    </source>
</reference>
<dbReference type="GeneID" id="81376783"/>
<dbReference type="EMBL" id="JAPZBU010000012">
    <property type="protein sequence ID" value="KAJ5376280.1"/>
    <property type="molecule type" value="Genomic_DNA"/>
</dbReference>
<evidence type="ECO:0000313" key="3">
    <source>
        <dbReference type="Proteomes" id="UP001147747"/>
    </source>
</evidence>
<evidence type="ECO:0000256" key="1">
    <source>
        <dbReference type="SAM" id="MobiDB-lite"/>
    </source>
</evidence>
<accession>A0A9W9SDA0</accession>
<sequence>MSPPDKTDPPSRINVALNTNSAPVTVDVTMNVNSQAHAVKHIQQVDAENIHRSNLVQESKPAAGADPSHTSNQSSKPSKATEPRTSDRPTTPMTPRPGQKWRLPLYFGVGNWRRQGE</sequence>
<comment type="caution">
    <text evidence="2">The sequence shown here is derived from an EMBL/GenBank/DDBJ whole genome shotgun (WGS) entry which is preliminary data.</text>
</comment>
<feature type="region of interest" description="Disordered" evidence="1">
    <location>
        <begin position="48"/>
        <end position="104"/>
    </location>
</feature>
<feature type="compositionally biased region" description="Polar residues" evidence="1">
    <location>
        <begin position="68"/>
        <end position="78"/>
    </location>
</feature>
<organism evidence="2 3">
    <name type="scientific">Penicillium cosmopolitanum</name>
    <dbReference type="NCBI Taxonomy" id="1131564"/>
    <lineage>
        <taxon>Eukaryota</taxon>
        <taxon>Fungi</taxon>
        <taxon>Dikarya</taxon>
        <taxon>Ascomycota</taxon>
        <taxon>Pezizomycotina</taxon>
        <taxon>Eurotiomycetes</taxon>
        <taxon>Eurotiomycetidae</taxon>
        <taxon>Eurotiales</taxon>
        <taxon>Aspergillaceae</taxon>
        <taxon>Penicillium</taxon>
    </lineage>
</organism>
<protein>
    <submittedName>
        <fullName evidence="2">Uncharacterized protein</fullName>
    </submittedName>
</protein>